<keyword evidence="3" id="KW-1185">Reference proteome</keyword>
<dbReference type="AlphaFoldDB" id="A0A4C1WIG5"/>
<evidence type="ECO:0000313" key="2">
    <source>
        <dbReference type="EMBL" id="GBP51198.1"/>
    </source>
</evidence>
<accession>A0A4C1WIG5</accession>
<evidence type="ECO:0000256" key="1">
    <source>
        <dbReference type="SAM" id="MobiDB-lite"/>
    </source>
</evidence>
<gene>
    <name evidence="2" type="ORF">EVAR_85409_1</name>
</gene>
<organism evidence="2 3">
    <name type="scientific">Eumeta variegata</name>
    <name type="common">Bagworm moth</name>
    <name type="synonym">Eumeta japonica</name>
    <dbReference type="NCBI Taxonomy" id="151549"/>
    <lineage>
        <taxon>Eukaryota</taxon>
        <taxon>Metazoa</taxon>
        <taxon>Ecdysozoa</taxon>
        <taxon>Arthropoda</taxon>
        <taxon>Hexapoda</taxon>
        <taxon>Insecta</taxon>
        <taxon>Pterygota</taxon>
        <taxon>Neoptera</taxon>
        <taxon>Endopterygota</taxon>
        <taxon>Lepidoptera</taxon>
        <taxon>Glossata</taxon>
        <taxon>Ditrysia</taxon>
        <taxon>Tineoidea</taxon>
        <taxon>Psychidae</taxon>
        <taxon>Oiketicinae</taxon>
        <taxon>Eumeta</taxon>
    </lineage>
</organism>
<name>A0A4C1WIG5_EUMVA</name>
<sequence length="67" mass="7285">MAIELLIHKRVRGQRVMAKPVPVLVAFSISSGDRTNPGRRALSRPHRPAAAGASPAPRRPPRSKINI</sequence>
<dbReference type="EMBL" id="BGZK01000577">
    <property type="protein sequence ID" value="GBP51198.1"/>
    <property type="molecule type" value="Genomic_DNA"/>
</dbReference>
<comment type="caution">
    <text evidence="2">The sequence shown here is derived from an EMBL/GenBank/DDBJ whole genome shotgun (WGS) entry which is preliminary data.</text>
</comment>
<dbReference type="Proteomes" id="UP000299102">
    <property type="component" value="Unassembled WGS sequence"/>
</dbReference>
<protein>
    <submittedName>
        <fullName evidence="2">Uncharacterized protein</fullName>
    </submittedName>
</protein>
<evidence type="ECO:0000313" key="3">
    <source>
        <dbReference type="Proteomes" id="UP000299102"/>
    </source>
</evidence>
<reference evidence="2 3" key="1">
    <citation type="journal article" date="2019" name="Commun. Biol.">
        <title>The bagworm genome reveals a unique fibroin gene that provides high tensile strength.</title>
        <authorList>
            <person name="Kono N."/>
            <person name="Nakamura H."/>
            <person name="Ohtoshi R."/>
            <person name="Tomita M."/>
            <person name="Numata K."/>
            <person name="Arakawa K."/>
        </authorList>
    </citation>
    <scope>NUCLEOTIDE SEQUENCE [LARGE SCALE GENOMIC DNA]</scope>
</reference>
<feature type="region of interest" description="Disordered" evidence="1">
    <location>
        <begin position="30"/>
        <end position="67"/>
    </location>
</feature>
<proteinExistence type="predicted"/>